<dbReference type="STRING" id="1157962.A0A250X7W4"/>
<dbReference type="EMBL" id="BEGY01000039">
    <property type="protein sequence ID" value="GAX79155.1"/>
    <property type="molecule type" value="Genomic_DNA"/>
</dbReference>
<organism evidence="6 7">
    <name type="scientific">Chlamydomonas eustigma</name>
    <dbReference type="NCBI Taxonomy" id="1157962"/>
    <lineage>
        <taxon>Eukaryota</taxon>
        <taxon>Viridiplantae</taxon>
        <taxon>Chlorophyta</taxon>
        <taxon>core chlorophytes</taxon>
        <taxon>Chlorophyceae</taxon>
        <taxon>CS clade</taxon>
        <taxon>Chlamydomonadales</taxon>
        <taxon>Chlamydomonadaceae</taxon>
        <taxon>Chlamydomonas</taxon>
    </lineage>
</organism>
<proteinExistence type="predicted"/>
<dbReference type="Gene3D" id="2.130.10.10">
    <property type="entry name" value="YVTN repeat-like/Quinoprotein amine dehydrogenase"/>
    <property type="match status" value="2"/>
</dbReference>
<dbReference type="OrthoDB" id="1932312at2759"/>
<accession>A0A250X7W4</accession>
<reference evidence="6 7" key="1">
    <citation type="submission" date="2017-08" db="EMBL/GenBank/DDBJ databases">
        <title>Acidophilic green algal genome provides insights into adaptation to an acidic environment.</title>
        <authorList>
            <person name="Hirooka S."/>
            <person name="Hirose Y."/>
            <person name="Kanesaki Y."/>
            <person name="Higuchi S."/>
            <person name="Fujiwara T."/>
            <person name="Onuma R."/>
            <person name="Era A."/>
            <person name="Ohbayashi R."/>
            <person name="Uzuka A."/>
            <person name="Nozaki H."/>
            <person name="Yoshikawa H."/>
            <person name="Miyagishima S.Y."/>
        </authorList>
    </citation>
    <scope>NUCLEOTIDE SEQUENCE [LARGE SCALE GENOMIC DNA]</scope>
    <source>
        <strain evidence="6 7">NIES-2499</strain>
    </source>
</reference>
<dbReference type="PROSITE" id="PS50082">
    <property type="entry name" value="WD_REPEATS_2"/>
    <property type="match status" value="1"/>
</dbReference>
<keyword evidence="7" id="KW-1185">Reference proteome</keyword>
<evidence type="ECO:0000256" key="2">
    <source>
        <dbReference type="ARBA" id="ARBA00022574"/>
    </source>
</evidence>
<comment type="subcellular location">
    <subcellularLocation>
        <location evidence="1">Nucleus</location>
    </subcellularLocation>
</comment>
<dbReference type="AlphaFoldDB" id="A0A250X7W4"/>
<keyword evidence="4" id="KW-0539">Nucleus</keyword>
<dbReference type="GO" id="GO:0000027">
    <property type="term" value="P:ribosomal large subunit assembly"/>
    <property type="evidence" value="ECO:0007669"/>
    <property type="project" value="TreeGrafter"/>
</dbReference>
<dbReference type="InterPro" id="IPR001680">
    <property type="entry name" value="WD40_rpt"/>
</dbReference>
<evidence type="ECO:0000313" key="7">
    <source>
        <dbReference type="Proteomes" id="UP000232323"/>
    </source>
</evidence>
<dbReference type="InterPro" id="IPR015943">
    <property type="entry name" value="WD40/YVTN_repeat-like_dom_sf"/>
</dbReference>
<keyword evidence="3" id="KW-0677">Repeat</keyword>
<dbReference type="PANTHER" id="PTHR19848:SF0">
    <property type="entry name" value="NOTCHLESS PROTEIN HOMOLOG 1"/>
    <property type="match status" value="1"/>
</dbReference>
<evidence type="ECO:0000256" key="3">
    <source>
        <dbReference type="ARBA" id="ARBA00022737"/>
    </source>
</evidence>
<dbReference type="SMART" id="SM00320">
    <property type="entry name" value="WD40"/>
    <property type="match status" value="4"/>
</dbReference>
<keyword evidence="2 5" id="KW-0853">WD repeat</keyword>
<dbReference type="PANTHER" id="PTHR19848">
    <property type="entry name" value="WD40 REPEAT PROTEIN"/>
    <property type="match status" value="1"/>
</dbReference>
<gene>
    <name evidence="6" type="ORF">CEUSTIGMA_g6595.t1</name>
</gene>
<dbReference type="Proteomes" id="UP000232323">
    <property type="component" value="Unassembled WGS sequence"/>
</dbReference>
<evidence type="ECO:0000256" key="1">
    <source>
        <dbReference type="ARBA" id="ARBA00004123"/>
    </source>
</evidence>
<protein>
    <submittedName>
        <fullName evidence="6">Uncharacterized protein</fullName>
    </submittedName>
</protein>
<evidence type="ECO:0000313" key="6">
    <source>
        <dbReference type="EMBL" id="GAX79155.1"/>
    </source>
</evidence>
<name>A0A250X7W4_9CHLO</name>
<dbReference type="SUPFAM" id="SSF50998">
    <property type="entry name" value="Quinoprotein alcohol dehydrogenase-like"/>
    <property type="match status" value="1"/>
</dbReference>
<evidence type="ECO:0000256" key="5">
    <source>
        <dbReference type="PROSITE-ProRule" id="PRU00221"/>
    </source>
</evidence>
<dbReference type="PROSITE" id="PS50294">
    <property type="entry name" value="WD_REPEATS_REGION"/>
    <property type="match status" value="1"/>
</dbReference>
<dbReference type="Pfam" id="PF00400">
    <property type="entry name" value="WD40"/>
    <property type="match status" value="2"/>
</dbReference>
<comment type="caution">
    <text evidence="6">The sequence shown here is derived from an EMBL/GenBank/DDBJ whole genome shotgun (WGS) entry which is preliminary data.</text>
</comment>
<dbReference type="GO" id="GO:0005730">
    <property type="term" value="C:nucleolus"/>
    <property type="evidence" value="ECO:0007669"/>
    <property type="project" value="TreeGrafter"/>
</dbReference>
<feature type="repeat" description="WD" evidence="5">
    <location>
        <begin position="400"/>
        <end position="436"/>
    </location>
</feature>
<dbReference type="InterPro" id="IPR011047">
    <property type="entry name" value="Quinoprotein_ADH-like_sf"/>
</dbReference>
<sequence length="436" mass="47935">MDFPESDPERLTVLYVQQWLSEQGFLSALKALEKDSGIVYDETKLNEGAKLMQLVWRDMEAVLAADVDDAAAERLAEEERLLRGGCEDYVSEIATCLEGVHPSSVTCVRIWPGRDVLLTGSGGGHVRLMDFEADVKWECKVGTGGVLCLDLVEISNDIGRLAYLLAVGSMDGSVSILQPERGEILASNRAHSKYVVRVLWAKSDAEGGSNGHLVLVTASHDQSVGVFSWESTEASGTELRSSAEPTAQIGGEVHTLVEIKKVPYMTPVQDILLMPDGHTLVVAVKAAHCLRLLDIHKIKDLGDERLINMNEAGDNHISFTARHLALSPDGKYLLVSTDTARLLILRTCDWSVLRSLFATSEQFHNPVATWHRDSFYVYVATTTAEVWAFHVGSGKVVSKLAAHKINVRDMNYDASRNLLATCSFDKSVRIFRSTGH</sequence>
<evidence type="ECO:0000256" key="4">
    <source>
        <dbReference type="ARBA" id="ARBA00023242"/>
    </source>
</evidence>